<name>A0A8T3CYC9_9TELE</name>
<reference evidence="2" key="1">
    <citation type="submission" date="2021-01" db="EMBL/GenBank/DDBJ databases">
        <authorList>
            <person name="Zahm M."/>
            <person name="Roques C."/>
            <person name="Cabau C."/>
            <person name="Klopp C."/>
            <person name="Donnadieu C."/>
            <person name="Jouanno E."/>
            <person name="Lampietro C."/>
            <person name="Louis A."/>
            <person name="Herpin A."/>
            <person name="Echchiki A."/>
            <person name="Berthelot C."/>
            <person name="Parey E."/>
            <person name="Roest-Crollius H."/>
            <person name="Braasch I."/>
            <person name="Postlethwait J."/>
            <person name="Bobe J."/>
            <person name="Montfort J."/>
            <person name="Bouchez O."/>
            <person name="Begum T."/>
            <person name="Mejri S."/>
            <person name="Adams A."/>
            <person name="Chen W.-J."/>
            <person name="Guiguen Y."/>
        </authorList>
    </citation>
    <scope>NUCLEOTIDE SEQUENCE</scope>
    <source>
        <tissue evidence="2">Blood</tissue>
    </source>
</reference>
<evidence type="ECO:0000256" key="1">
    <source>
        <dbReference type="SAM" id="MobiDB-lite"/>
    </source>
</evidence>
<protein>
    <submittedName>
        <fullName evidence="2">Uncharacterized protein</fullName>
    </submittedName>
</protein>
<dbReference type="AlphaFoldDB" id="A0A8T3CYC9"/>
<organism evidence="2 3">
    <name type="scientific">Albula goreensis</name>
    <dbReference type="NCBI Taxonomy" id="1534307"/>
    <lineage>
        <taxon>Eukaryota</taxon>
        <taxon>Metazoa</taxon>
        <taxon>Chordata</taxon>
        <taxon>Craniata</taxon>
        <taxon>Vertebrata</taxon>
        <taxon>Euteleostomi</taxon>
        <taxon>Actinopterygii</taxon>
        <taxon>Neopterygii</taxon>
        <taxon>Teleostei</taxon>
        <taxon>Albuliformes</taxon>
        <taxon>Albulidae</taxon>
        <taxon>Albula</taxon>
    </lineage>
</organism>
<feature type="region of interest" description="Disordered" evidence="1">
    <location>
        <begin position="1"/>
        <end position="60"/>
    </location>
</feature>
<dbReference type="EMBL" id="JAERUA010000016">
    <property type="protein sequence ID" value="KAI1888750.1"/>
    <property type="molecule type" value="Genomic_DNA"/>
</dbReference>
<gene>
    <name evidence="2" type="ORF">AGOR_G00171940</name>
</gene>
<evidence type="ECO:0000313" key="3">
    <source>
        <dbReference type="Proteomes" id="UP000829720"/>
    </source>
</evidence>
<evidence type="ECO:0000313" key="2">
    <source>
        <dbReference type="EMBL" id="KAI1888750.1"/>
    </source>
</evidence>
<proteinExistence type="predicted"/>
<comment type="caution">
    <text evidence="2">The sequence shown here is derived from an EMBL/GenBank/DDBJ whole genome shotgun (WGS) entry which is preliminary data.</text>
</comment>
<keyword evidence="3" id="KW-1185">Reference proteome</keyword>
<dbReference type="OrthoDB" id="8934923at2759"/>
<sequence>MKRCSAAAPSQEAKRQRVSPPATQSGAGEHPLNAVSTSIPTIGVADDRPPDSVSTAAQTSVLHPVPVSTTAQTNILLSAPDSTSAQTSVLQLAPICTTAQTSVFSTAPQTSVLHSTPVSSTAQMSILHPPPVSTATQTSVLNPGPASSAAQTSALKISPVSAATQTAVLRPPPVSTAAKTSARHSVPVSIAPKASVLHLAPVPAAIHAAVLRPSPVPAAIHASVLQPLPVSVASQTGIIHSAPVSTTPQTSLLHTTPVSIAPKTSLLPSSPVPGSIQGKQTKVIVRTPSSLMTRIITGPLEKVVDNLVRGRYRYLVKSIMSVPDLYNVMVNEVLQRVEKECKQLTSLKFNSILRQITPMALNEFKWNKALAEWRTAAPTFLKFLACASTASVEMRASDTRGPTRRKTCAMAMAGATLLKARAAGMCAPMYRNSLVLSHSGARKRCFDQFSKLSICVSHVSTLKKLKEMGGLSRESHPPHRKITMAKCSPHLSVRQRDRTHKAWPRTVLLPAMRITLQRDRTK</sequence>
<accession>A0A8T3CYC9</accession>
<dbReference type="Proteomes" id="UP000829720">
    <property type="component" value="Unassembled WGS sequence"/>
</dbReference>